<dbReference type="EMBL" id="BARV01036308">
    <property type="protein sequence ID" value="GAI52598.1"/>
    <property type="molecule type" value="Genomic_DNA"/>
</dbReference>
<organism evidence="2">
    <name type="scientific">marine sediment metagenome</name>
    <dbReference type="NCBI Taxonomy" id="412755"/>
    <lineage>
        <taxon>unclassified sequences</taxon>
        <taxon>metagenomes</taxon>
        <taxon>ecological metagenomes</taxon>
    </lineage>
</organism>
<evidence type="ECO:0000259" key="1">
    <source>
        <dbReference type="Pfam" id="PF02464"/>
    </source>
</evidence>
<dbReference type="SUPFAM" id="SSF142433">
    <property type="entry name" value="CinA-like"/>
    <property type="match status" value="1"/>
</dbReference>
<gene>
    <name evidence="2" type="ORF">S06H3_56448</name>
</gene>
<dbReference type="InterPro" id="IPR008136">
    <property type="entry name" value="CinA_C"/>
</dbReference>
<dbReference type="InterPro" id="IPR036653">
    <property type="entry name" value="CinA-like_C"/>
</dbReference>
<dbReference type="NCBIfam" id="TIGR00199">
    <property type="entry name" value="PncC_domain"/>
    <property type="match status" value="1"/>
</dbReference>
<feature type="domain" description="CinA C-terminal" evidence="1">
    <location>
        <begin position="15"/>
        <end position="167"/>
    </location>
</feature>
<proteinExistence type="predicted"/>
<sequence>SPFDNIHLDGKVYMSLEQEVGNLLRQKGLTLGLVESASGGLISHRITNVPGSSDYYKGSVTAYSNEVKIKVVGVREDTINQYGAVSSQVAEEMAQGGRKLLAADICLADTGIAGPGGATPGKPVGLFYIGLSHQAGTYSQKHIFQGDREQNKRSATETVLGWLKEYLLSLK</sequence>
<dbReference type="Pfam" id="PF02464">
    <property type="entry name" value="CinA"/>
    <property type="match status" value="1"/>
</dbReference>
<feature type="non-terminal residue" evidence="2">
    <location>
        <position position="1"/>
    </location>
</feature>
<name>X1P9T9_9ZZZZ</name>
<accession>X1P9T9</accession>
<dbReference type="AlphaFoldDB" id="X1P9T9"/>
<evidence type="ECO:0000313" key="2">
    <source>
        <dbReference type="EMBL" id="GAI52598.1"/>
    </source>
</evidence>
<reference evidence="2" key="1">
    <citation type="journal article" date="2014" name="Front. Microbiol.">
        <title>High frequency of phylogenetically diverse reductive dehalogenase-homologous genes in deep subseafloor sedimentary metagenomes.</title>
        <authorList>
            <person name="Kawai M."/>
            <person name="Futagami T."/>
            <person name="Toyoda A."/>
            <person name="Takaki Y."/>
            <person name="Nishi S."/>
            <person name="Hori S."/>
            <person name="Arai W."/>
            <person name="Tsubouchi T."/>
            <person name="Morono Y."/>
            <person name="Uchiyama I."/>
            <person name="Ito T."/>
            <person name="Fujiyama A."/>
            <person name="Inagaki F."/>
            <person name="Takami H."/>
        </authorList>
    </citation>
    <scope>NUCLEOTIDE SEQUENCE</scope>
    <source>
        <strain evidence="2">Expedition CK06-06</strain>
    </source>
</reference>
<dbReference type="Gene3D" id="3.90.950.20">
    <property type="entry name" value="CinA-like"/>
    <property type="match status" value="1"/>
</dbReference>
<comment type="caution">
    <text evidence="2">The sequence shown here is derived from an EMBL/GenBank/DDBJ whole genome shotgun (WGS) entry which is preliminary data.</text>
</comment>
<protein>
    <recommendedName>
        <fullName evidence="1">CinA C-terminal domain-containing protein</fullName>
    </recommendedName>
</protein>